<protein>
    <submittedName>
        <fullName evidence="1">Uncharacterized protein</fullName>
    </submittedName>
</protein>
<dbReference type="EMBL" id="NCKV01007167">
    <property type="protein sequence ID" value="RWS23085.1"/>
    <property type="molecule type" value="Genomic_DNA"/>
</dbReference>
<reference evidence="1 2" key="1">
    <citation type="journal article" date="2018" name="Gigascience">
        <title>Genomes of trombidid mites reveal novel predicted allergens and laterally-transferred genes associated with secondary metabolism.</title>
        <authorList>
            <person name="Dong X."/>
            <person name="Chaisiri K."/>
            <person name="Xia D."/>
            <person name="Armstrong S.D."/>
            <person name="Fang Y."/>
            <person name="Donnelly M.J."/>
            <person name="Kadowaki T."/>
            <person name="McGarry J.W."/>
            <person name="Darby A.C."/>
            <person name="Makepeace B.L."/>
        </authorList>
    </citation>
    <scope>NUCLEOTIDE SEQUENCE [LARGE SCALE GENOMIC DNA]</scope>
    <source>
        <strain evidence="1">UoL-UT</strain>
    </source>
</reference>
<organism evidence="1 2">
    <name type="scientific">Leptotrombidium deliense</name>
    <dbReference type="NCBI Taxonomy" id="299467"/>
    <lineage>
        <taxon>Eukaryota</taxon>
        <taxon>Metazoa</taxon>
        <taxon>Ecdysozoa</taxon>
        <taxon>Arthropoda</taxon>
        <taxon>Chelicerata</taxon>
        <taxon>Arachnida</taxon>
        <taxon>Acari</taxon>
        <taxon>Acariformes</taxon>
        <taxon>Trombidiformes</taxon>
        <taxon>Prostigmata</taxon>
        <taxon>Anystina</taxon>
        <taxon>Parasitengona</taxon>
        <taxon>Trombiculoidea</taxon>
        <taxon>Trombiculidae</taxon>
        <taxon>Leptotrombidium</taxon>
    </lineage>
</organism>
<dbReference type="Pfam" id="PF04665">
    <property type="entry name" value="Pox_A32"/>
    <property type="match status" value="1"/>
</dbReference>
<dbReference type="InterPro" id="IPR006758">
    <property type="entry name" value="A32L"/>
</dbReference>
<keyword evidence="2" id="KW-1185">Reference proteome</keyword>
<evidence type="ECO:0000313" key="1">
    <source>
        <dbReference type="EMBL" id="RWS23085.1"/>
    </source>
</evidence>
<dbReference type="OrthoDB" id="6818379at2759"/>
<evidence type="ECO:0000313" key="2">
    <source>
        <dbReference type="Proteomes" id="UP000288716"/>
    </source>
</evidence>
<gene>
    <name evidence="1" type="ORF">B4U80_13961</name>
</gene>
<accession>A0A443S6N7</accession>
<dbReference type="InterPro" id="IPR027417">
    <property type="entry name" value="P-loop_NTPase"/>
</dbReference>
<dbReference type="VEuPathDB" id="VectorBase:LDEU008956"/>
<dbReference type="SUPFAM" id="SSF52540">
    <property type="entry name" value="P-loop containing nucleoside triphosphate hydrolases"/>
    <property type="match status" value="1"/>
</dbReference>
<comment type="caution">
    <text evidence="1">The sequence shown here is derived from an EMBL/GenBank/DDBJ whole genome shotgun (WGS) entry which is preliminary data.</text>
</comment>
<sequence length="231" mass="27273">MSEQNKASIINFDDICNDDQNKYKNIHELAPQWPFKMIICGHSGSGKTNFLLNLIIKYLCFNKLYIYAKRLNEPKYEYLKKLTDEVSDNIPEGFDKNFAEFRDSLAEVIPLNDIDEERQNLVVFDDFINEKDQSVVCDYFTMGRKWNCSIIYIAHDYFKIPSIIKKNTDYISLFNINSKNYLREIIKDLPISKHEIMNLVNKIKNKPHSFLFIDFKTSDPNLKLRINLDNC</sequence>
<dbReference type="AlphaFoldDB" id="A0A443S6N7"/>
<proteinExistence type="predicted"/>
<dbReference type="Gene3D" id="3.40.50.300">
    <property type="entry name" value="P-loop containing nucleotide triphosphate hydrolases"/>
    <property type="match status" value="1"/>
</dbReference>
<dbReference type="Proteomes" id="UP000288716">
    <property type="component" value="Unassembled WGS sequence"/>
</dbReference>
<name>A0A443S6N7_9ACAR</name>